<dbReference type="InterPro" id="IPR007693">
    <property type="entry name" value="DNA_helicase_DnaB-like_N"/>
</dbReference>
<dbReference type="GO" id="GO:0005524">
    <property type="term" value="F:ATP binding"/>
    <property type="evidence" value="ECO:0007669"/>
    <property type="project" value="UniProtKB-KW"/>
</dbReference>
<dbReference type="PANTHER" id="PTHR30153">
    <property type="entry name" value="REPLICATIVE DNA HELICASE DNAB"/>
    <property type="match status" value="1"/>
</dbReference>
<keyword evidence="7" id="KW-0238">DNA-binding</keyword>
<comment type="similarity">
    <text evidence="1">Belongs to the helicase family. DnaB subfamily.</text>
</comment>
<accession>A0A953IBV1</accession>
<dbReference type="Gene3D" id="3.40.50.300">
    <property type="entry name" value="P-loop containing nucleotide triphosphate hydrolases"/>
    <property type="match status" value="1"/>
</dbReference>
<reference evidence="12" key="1">
    <citation type="submission" date="2017-11" db="EMBL/GenBank/DDBJ databases">
        <title>Three new genomes from thermophilic consortium.</title>
        <authorList>
            <person name="Quaggio R."/>
            <person name="Amgarten D."/>
            <person name="Setubal J.C."/>
        </authorList>
    </citation>
    <scope>NUCLEOTIDE SEQUENCE</scope>
    <source>
        <strain evidence="12">ZCTH01-B2</strain>
    </source>
</reference>
<sequence>MPSFSEQVPPHALEAEQAVIGACLESALGRMTCVQQLSPDDFYSARHRRIFEVILELDAAGPVNTLLVANRLRELGYLEECGGFSYLMSCINLCPTLDTPDAFVALVKEKSARRRLLTALAKAKALVLEESRSFDEVRSEAEALVLGAHDPEPEEIDPEEWARQVEVEAAMVSQGLGGRRRVKTGLRYVDSTLKLWPRKLTTLAGGTSQGKTATALAFTLGVLRQGYRVYYWSGEMAREEIWSRMAASELGIRYEDIEERRLTLEETQRLTEFMRQLEQKPLVIVDTPRTVANIRAECRQIAHRSGQVDLVVIDYLGL</sequence>
<evidence type="ECO:0000256" key="8">
    <source>
        <dbReference type="ARBA" id="ARBA00023235"/>
    </source>
</evidence>
<dbReference type="PROSITE" id="PS51199">
    <property type="entry name" value="SF4_HELICASE"/>
    <property type="match status" value="1"/>
</dbReference>
<evidence type="ECO:0000259" key="11">
    <source>
        <dbReference type="PROSITE" id="PS51199"/>
    </source>
</evidence>
<dbReference type="InterPro" id="IPR007694">
    <property type="entry name" value="DNA_helicase_DnaB-like_C"/>
</dbReference>
<evidence type="ECO:0000256" key="7">
    <source>
        <dbReference type="ARBA" id="ARBA00023125"/>
    </source>
</evidence>
<evidence type="ECO:0000256" key="5">
    <source>
        <dbReference type="ARBA" id="ARBA00022806"/>
    </source>
</evidence>
<comment type="catalytic activity">
    <reaction evidence="10">
        <text>ATP + H2O = ADP + phosphate + H(+)</text>
        <dbReference type="Rhea" id="RHEA:13065"/>
        <dbReference type="ChEBI" id="CHEBI:15377"/>
        <dbReference type="ChEBI" id="CHEBI:15378"/>
        <dbReference type="ChEBI" id="CHEBI:30616"/>
        <dbReference type="ChEBI" id="CHEBI:43474"/>
        <dbReference type="ChEBI" id="CHEBI:456216"/>
        <dbReference type="EC" id="5.6.2.3"/>
    </reaction>
</comment>
<dbReference type="GO" id="GO:0043139">
    <property type="term" value="F:5'-3' DNA helicase activity"/>
    <property type="evidence" value="ECO:0007669"/>
    <property type="project" value="UniProtKB-EC"/>
</dbReference>
<keyword evidence="6" id="KW-0067">ATP-binding</keyword>
<evidence type="ECO:0000256" key="3">
    <source>
        <dbReference type="ARBA" id="ARBA00022741"/>
    </source>
</evidence>
<dbReference type="Proteomes" id="UP000732377">
    <property type="component" value="Unassembled WGS sequence"/>
</dbReference>
<evidence type="ECO:0000256" key="6">
    <source>
        <dbReference type="ARBA" id="ARBA00022840"/>
    </source>
</evidence>
<keyword evidence="2" id="KW-0235">DNA replication</keyword>
<proteinExistence type="inferred from homology"/>
<dbReference type="InterPro" id="IPR036185">
    <property type="entry name" value="DNA_heli_DnaB-like_N_sf"/>
</dbReference>
<dbReference type="SUPFAM" id="SSF48024">
    <property type="entry name" value="N-terminal domain of DnaB helicase"/>
    <property type="match status" value="1"/>
</dbReference>
<dbReference type="RefSeq" id="WP_273381657.1">
    <property type="nucleotide sequence ID" value="NZ_PIUK01000394.1"/>
</dbReference>
<evidence type="ECO:0000256" key="1">
    <source>
        <dbReference type="ARBA" id="ARBA00008428"/>
    </source>
</evidence>
<evidence type="ECO:0000256" key="10">
    <source>
        <dbReference type="ARBA" id="ARBA00048954"/>
    </source>
</evidence>
<dbReference type="Pfam" id="PF00772">
    <property type="entry name" value="DnaB"/>
    <property type="match status" value="1"/>
</dbReference>
<feature type="non-terminal residue" evidence="12">
    <location>
        <position position="318"/>
    </location>
</feature>
<dbReference type="Pfam" id="PF03796">
    <property type="entry name" value="DnaB_C"/>
    <property type="match status" value="1"/>
</dbReference>
<keyword evidence="8" id="KW-0413">Isomerase</keyword>
<dbReference type="EMBL" id="PIUK01000394">
    <property type="protein sequence ID" value="MBY6278223.1"/>
    <property type="molecule type" value="Genomic_DNA"/>
</dbReference>
<dbReference type="PANTHER" id="PTHR30153:SF2">
    <property type="entry name" value="REPLICATIVE DNA HELICASE"/>
    <property type="match status" value="1"/>
</dbReference>
<dbReference type="GO" id="GO:0003677">
    <property type="term" value="F:DNA binding"/>
    <property type="evidence" value="ECO:0007669"/>
    <property type="project" value="UniProtKB-KW"/>
</dbReference>
<evidence type="ECO:0000256" key="9">
    <source>
        <dbReference type="ARBA" id="ARBA00044969"/>
    </source>
</evidence>
<keyword evidence="4" id="KW-0378">Hydrolase</keyword>
<dbReference type="GO" id="GO:0006260">
    <property type="term" value="P:DNA replication"/>
    <property type="evidence" value="ECO:0007669"/>
    <property type="project" value="UniProtKB-KW"/>
</dbReference>
<keyword evidence="5" id="KW-0347">Helicase</keyword>
<dbReference type="AlphaFoldDB" id="A0A953IBV1"/>
<dbReference type="GO" id="GO:0005829">
    <property type="term" value="C:cytosol"/>
    <property type="evidence" value="ECO:0007669"/>
    <property type="project" value="TreeGrafter"/>
</dbReference>
<evidence type="ECO:0000256" key="2">
    <source>
        <dbReference type="ARBA" id="ARBA00022705"/>
    </source>
</evidence>
<dbReference type="GO" id="GO:0016787">
    <property type="term" value="F:hydrolase activity"/>
    <property type="evidence" value="ECO:0007669"/>
    <property type="project" value="UniProtKB-KW"/>
</dbReference>
<dbReference type="SUPFAM" id="SSF52540">
    <property type="entry name" value="P-loop containing nucleoside triphosphate hydrolases"/>
    <property type="match status" value="1"/>
</dbReference>
<evidence type="ECO:0000313" key="13">
    <source>
        <dbReference type="Proteomes" id="UP000732377"/>
    </source>
</evidence>
<organism evidence="12 13">
    <name type="scientific">Symbiobacterium thermophilum</name>
    <dbReference type="NCBI Taxonomy" id="2734"/>
    <lineage>
        <taxon>Bacteria</taxon>
        <taxon>Bacillati</taxon>
        <taxon>Bacillota</taxon>
        <taxon>Clostridia</taxon>
        <taxon>Eubacteriales</taxon>
        <taxon>Symbiobacteriaceae</taxon>
        <taxon>Symbiobacterium</taxon>
    </lineage>
</organism>
<dbReference type="Gene3D" id="1.10.860.10">
    <property type="entry name" value="DNAb Helicase, Chain A"/>
    <property type="match status" value="1"/>
</dbReference>
<keyword evidence="3" id="KW-0547">Nucleotide-binding</keyword>
<gene>
    <name evidence="12" type="ORF">CWE10_19030</name>
</gene>
<protein>
    <recommendedName>
        <fullName evidence="9">DNA 5'-3' helicase</fullName>
        <ecNumber evidence="9">5.6.2.3</ecNumber>
    </recommendedName>
</protein>
<dbReference type="EC" id="5.6.2.3" evidence="9"/>
<dbReference type="InterPro" id="IPR016136">
    <property type="entry name" value="DNA_helicase_N/primase_C"/>
</dbReference>
<dbReference type="InterPro" id="IPR027417">
    <property type="entry name" value="P-loop_NTPase"/>
</dbReference>
<evidence type="ECO:0000256" key="4">
    <source>
        <dbReference type="ARBA" id="ARBA00022801"/>
    </source>
</evidence>
<feature type="domain" description="SF4 helicase" evidence="11">
    <location>
        <begin position="175"/>
        <end position="318"/>
    </location>
</feature>
<name>A0A953IBV1_SYMTR</name>
<comment type="caution">
    <text evidence="12">The sequence shown here is derived from an EMBL/GenBank/DDBJ whole genome shotgun (WGS) entry which is preliminary data.</text>
</comment>
<evidence type="ECO:0000313" key="12">
    <source>
        <dbReference type="EMBL" id="MBY6278223.1"/>
    </source>
</evidence>